<keyword evidence="2" id="KW-1185">Reference proteome</keyword>
<comment type="caution">
    <text evidence="1">The sequence shown here is derived from an EMBL/GenBank/DDBJ whole genome shotgun (WGS) entry which is preliminary data.</text>
</comment>
<evidence type="ECO:0000313" key="1">
    <source>
        <dbReference type="EMBL" id="KAK4030942.1"/>
    </source>
</evidence>
<proteinExistence type="predicted"/>
<dbReference type="Proteomes" id="UP001234178">
    <property type="component" value="Unassembled WGS sequence"/>
</dbReference>
<dbReference type="EMBL" id="JAOYFB010000039">
    <property type="protein sequence ID" value="KAK4030942.1"/>
    <property type="molecule type" value="Genomic_DNA"/>
</dbReference>
<gene>
    <name evidence="1" type="ORF">OUZ56_024367</name>
</gene>
<accession>A0ABR0B0P3</accession>
<reference evidence="1 2" key="1">
    <citation type="journal article" date="2023" name="Nucleic Acids Res.">
        <title>The hologenome of Daphnia magna reveals possible DNA methylation and microbiome-mediated evolution of the host genome.</title>
        <authorList>
            <person name="Chaturvedi A."/>
            <person name="Li X."/>
            <person name="Dhandapani V."/>
            <person name="Marshall H."/>
            <person name="Kissane S."/>
            <person name="Cuenca-Cambronero M."/>
            <person name="Asole G."/>
            <person name="Calvet F."/>
            <person name="Ruiz-Romero M."/>
            <person name="Marangio P."/>
            <person name="Guigo R."/>
            <person name="Rago D."/>
            <person name="Mirbahai L."/>
            <person name="Eastwood N."/>
            <person name="Colbourne J.K."/>
            <person name="Zhou J."/>
            <person name="Mallon E."/>
            <person name="Orsini L."/>
        </authorList>
    </citation>
    <scope>NUCLEOTIDE SEQUENCE [LARGE SCALE GENOMIC DNA]</scope>
    <source>
        <strain evidence="1">LRV0_1</strain>
    </source>
</reference>
<organism evidence="1 2">
    <name type="scientific">Daphnia magna</name>
    <dbReference type="NCBI Taxonomy" id="35525"/>
    <lineage>
        <taxon>Eukaryota</taxon>
        <taxon>Metazoa</taxon>
        <taxon>Ecdysozoa</taxon>
        <taxon>Arthropoda</taxon>
        <taxon>Crustacea</taxon>
        <taxon>Branchiopoda</taxon>
        <taxon>Diplostraca</taxon>
        <taxon>Cladocera</taxon>
        <taxon>Anomopoda</taxon>
        <taxon>Daphniidae</taxon>
        <taxon>Daphnia</taxon>
    </lineage>
</organism>
<evidence type="ECO:0000313" key="2">
    <source>
        <dbReference type="Proteomes" id="UP001234178"/>
    </source>
</evidence>
<protein>
    <submittedName>
        <fullName evidence="1">Uncharacterized protein</fullName>
    </submittedName>
</protein>
<name>A0ABR0B0P3_9CRUS</name>
<sequence length="72" mass="8096">MANGGRILFDSSLYIGEIPFITLDNISGQLIFWLFDENTGQFLNSLTAEFFKCESTTSTDKGIILDQHRSNC</sequence>